<keyword evidence="1" id="KW-0732">Signal</keyword>
<sequence length="283" mass="31861">MKKILYCLAIIYMASLTTYAQSTPFPAGIKKSSLPIVYLPENVSVQFVSPEPIQYVDISSKSFIGDLPLKNILRIRLRDSIASSIGTANAVITIAGEKFIAQYQVVRADSITARDTRTEITIGEDDMRPLDISGIGFSQNQLKQFALDLFSKKPGKPIEKTKSFALQGTVNHIYTAGEYIFIDFGYRNKTNLAYNIADLRFHIDDKKINKATNVQSIELKPEFILFTKPLFQKTYRNIIVLKKLTYPGNKILHIELSEKQLSGRVITLNISYQDVLDADTIPI</sequence>
<dbReference type="Proteomes" id="UP001204376">
    <property type="component" value="Unassembled WGS sequence"/>
</dbReference>
<accession>A0ABT1SZ75</accession>
<dbReference type="EMBL" id="JANHOH010000001">
    <property type="protein sequence ID" value="MCQ6957655.1"/>
    <property type="molecule type" value="Genomic_DNA"/>
</dbReference>
<keyword evidence="3" id="KW-1185">Reference proteome</keyword>
<evidence type="ECO:0000256" key="1">
    <source>
        <dbReference type="SAM" id="SignalP"/>
    </source>
</evidence>
<dbReference type="RefSeq" id="WP_256537853.1">
    <property type="nucleotide sequence ID" value="NZ_JANHOH010000001.1"/>
</dbReference>
<dbReference type="InterPro" id="IPR022298">
    <property type="entry name" value="Conjug_transposon_TraN"/>
</dbReference>
<dbReference type="Pfam" id="PF13595">
    <property type="entry name" value="DUF4138"/>
    <property type="match status" value="1"/>
</dbReference>
<comment type="caution">
    <text evidence="2">The sequence shown here is derived from an EMBL/GenBank/DDBJ whole genome shotgun (WGS) entry which is preliminary data.</text>
</comment>
<feature type="chain" id="PRO_5045091788" evidence="1">
    <location>
        <begin position="21"/>
        <end position="283"/>
    </location>
</feature>
<gene>
    <name evidence="2" type="ORF">NPE20_06795</name>
</gene>
<proteinExistence type="predicted"/>
<reference evidence="2 3" key="1">
    <citation type="submission" date="2022-07" db="EMBL/GenBank/DDBJ databases">
        <title>Mucilaginibacter sp. JC4.</title>
        <authorList>
            <person name="Le V."/>
            <person name="Ko S.-R."/>
            <person name="Ahn C.-Y."/>
            <person name="Oh H.-M."/>
        </authorList>
    </citation>
    <scope>NUCLEOTIDE SEQUENCE [LARGE SCALE GENOMIC DNA]</scope>
    <source>
        <strain evidence="2 3">JC4</strain>
    </source>
</reference>
<protein>
    <submittedName>
        <fullName evidence="2">DUF4138 domain-containing protein</fullName>
    </submittedName>
</protein>
<evidence type="ECO:0000313" key="2">
    <source>
        <dbReference type="EMBL" id="MCQ6957655.1"/>
    </source>
</evidence>
<organism evidence="2 3">
    <name type="scientific">Mucilaginibacter aquariorum</name>
    <dbReference type="NCBI Taxonomy" id="2967225"/>
    <lineage>
        <taxon>Bacteria</taxon>
        <taxon>Pseudomonadati</taxon>
        <taxon>Bacteroidota</taxon>
        <taxon>Sphingobacteriia</taxon>
        <taxon>Sphingobacteriales</taxon>
        <taxon>Sphingobacteriaceae</taxon>
        <taxon>Mucilaginibacter</taxon>
    </lineage>
</organism>
<feature type="signal peptide" evidence="1">
    <location>
        <begin position="1"/>
        <end position="20"/>
    </location>
</feature>
<name>A0ABT1SZ75_9SPHI</name>
<evidence type="ECO:0000313" key="3">
    <source>
        <dbReference type="Proteomes" id="UP001204376"/>
    </source>
</evidence>